<keyword evidence="4" id="KW-0408">Iron</keyword>
<accession>A0A250X1A6</accession>
<evidence type="ECO:0000256" key="5">
    <source>
        <dbReference type="SAM" id="MobiDB-lite"/>
    </source>
</evidence>
<gene>
    <name evidence="6" type="ORF">CEUSTIGMA_g4313.t1</name>
</gene>
<dbReference type="InterPro" id="IPR011990">
    <property type="entry name" value="TPR-like_helical_dom_sf"/>
</dbReference>
<comment type="caution">
    <text evidence="6">The sequence shown here is derived from an EMBL/GenBank/DDBJ whole genome shotgun (WGS) entry which is preliminary data.</text>
</comment>
<proteinExistence type="predicted"/>
<organism evidence="6 7">
    <name type="scientific">Chlamydomonas eustigma</name>
    <dbReference type="NCBI Taxonomy" id="1157962"/>
    <lineage>
        <taxon>Eukaryota</taxon>
        <taxon>Viridiplantae</taxon>
        <taxon>Chlorophyta</taxon>
        <taxon>core chlorophytes</taxon>
        <taxon>Chlorophyceae</taxon>
        <taxon>CS clade</taxon>
        <taxon>Chlamydomonadales</taxon>
        <taxon>Chlamydomonadaceae</taxon>
        <taxon>Chlamydomonas</taxon>
    </lineage>
</organism>
<protein>
    <recommendedName>
        <fullName evidence="8">MYND-type domain-containing protein</fullName>
    </recommendedName>
</protein>
<dbReference type="STRING" id="1157962.A0A250X1A6"/>
<dbReference type="PANTHER" id="PTHR47435:SF4">
    <property type="entry name" value="KELCH REPEAT PROTEIN (AFU_ORTHOLOGUE AFUA_5G12780)"/>
    <property type="match status" value="1"/>
</dbReference>
<name>A0A250X1A6_9CHLO</name>
<dbReference type="EMBL" id="BEGY01000020">
    <property type="protein sequence ID" value="GAX76867.1"/>
    <property type="molecule type" value="Genomic_DNA"/>
</dbReference>
<evidence type="ECO:0000256" key="3">
    <source>
        <dbReference type="ARBA" id="ARBA00022737"/>
    </source>
</evidence>
<dbReference type="InterPro" id="IPR015915">
    <property type="entry name" value="Kelch-typ_b-propeller"/>
</dbReference>
<keyword evidence="3" id="KW-0677">Repeat</keyword>
<dbReference type="GO" id="GO:0019760">
    <property type="term" value="P:glucosinolate metabolic process"/>
    <property type="evidence" value="ECO:0007669"/>
    <property type="project" value="UniProtKB-ARBA"/>
</dbReference>
<sequence length="692" mass="76926">MISDTFPLGGLRFGWMPARDLEMYGEWVPPEGCMTRLQKAKLLGNKLYASKDYSEAISAYSQADAYLHFICDMDVMRSLVAGYGAYEFFDIMGQLLNNRAACYLKLNNVRGAIHDAQAAMHSSAALRLVVPETIPHWSGRLRGSPDSLKTYWKAVVRLAKGLEQVGNIAMAFSFLSFSAFGWAQAGILGPLPSEHVSDVRRLSASAYPSKEHLAVQKLDWSLIKIGRWKKHETLDATWDGMPESLHGFSAGIFNGSVYLVGGRNYQSNYARDSVYALNLVNKAWRKVDVKRQGVDLSGITGPNPVCTCVWRSTILCYSGGCSVYIFDMTSESWSVRRTPWSRSFQSKLSRAWLHPKGLAEGCAMAVWEDVLYIHGGRLAAPDMGPTDQSDLFAYDLVREEWKVLYRHEPVSSKRDNPEGRHGHSMWATEGKLYIFGGQVEGRSPSCGEDNYETVTFREYFWSYDLKDNLWNNESCFTRGNKGCTSNLPECRAYSALSSTDSGQKAVVFGGITYDISRSHSEVYAFLADAFVHEGGQWKYVYADEWPQERESSCLIYIPPESKHTGEKHKKNQDLSNQQQEVASSGQLNATLVPGSKTKPAESKPSPFAGKYLLLGGHQGLKGTPCCGHQVDIPLAEVWELTLSSHVKHVKAVCWGCGKASFGLKMCTGSCGGAAVVCSKECQVEMWKTFSFL</sequence>
<reference evidence="6 7" key="1">
    <citation type="submission" date="2017-08" db="EMBL/GenBank/DDBJ databases">
        <title>Acidophilic green algal genome provides insights into adaptation to an acidic environment.</title>
        <authorList>
            <person name="Hirooka S."/>
            <person name="Hirose Y."/>
            <person name="Kanesaki Y."/>
            <person name="Higuchi S."/>
            <person name="Fujiwara T."/>
            <person name="Onuma R."/>
            <person name="Era A."/>
            <person name="Ohbayashi R."/>
            <person name="Uzuka A."/>
            <person name="Nozaki H."/>
            <person name="Yoshikawa H."/>
            <person name="Miyagishima S.Y."/>
        </authorList>
    </citation>
    <scope>NUCLEOTIDE SEQUENCE [LARGE SCALE GENOMIC DNA]</scope>
    <source>
        <strain evidence="6 7">NIES-2499</strain>
    </source>
</reference>
<evidence type="ECO:0000313" key="7">
    <source>
        <dbReference type="Proteomes" id="UP000232323"/>
    </source>
</evidence>
<evidence type="ECO:0008006" key="8">
    <source>
        <dbReference type="Google" id="ProtNLM"/>
    </source>
</evidence>
<dbReference type="PANTHER" id="PTHR47435">
    <property type="entry name" value="KELCH REPEAT PROTEIN (AFU_ORTHOLOGUE AFUA_5G12780)"/>
    <property type="match status" value="1"/>
</dbReference>
<dbReference type="SUPFAM" id="SSF117281">
    <property type="entry name" value="Kelch motif"/>
    <property type="match status" value="1"/>
</dbReference>
<evidence type="ECO:0000256" key="4">
    <source>
        <dbReference type="ARBA" id="ARBA00023004"/>
    </source>
</evidence>
<comment type="cofactor">
    <cofactor evidence="1">
        <name>Fe(2+)</name>
        <dbReference type="ChEBI" id="CHEBI:29033"/>
    </cofactor>
</comment>
<dbReference type="SUPFAM" id="SSF48452">
    <property type="entry name" value="TPR-like"/>
    <property type="match status" value="1"/>
</dbReference>
<dbReference type="Gene3D" id="1.25.40.10">
    <property type="entry name" value="Tetratricopeptide repeat domain"/>
    <property type="match status" value="1"/>
</dbReference>
<evidence type="ECO:0000256" key="2">
    <source>
        <dbReference type="ARBA" id="ARBA00022441"/>
    </source>
</evidence>
<feature type="region of interest" description="Disordered" evidence="5">
    <location>
        <begin position="561"/>
        <end position="580"/>
    </location>
</feature>
<dbReference type="OrthoDB" id="432528at2759"/>
<dbReference type="Gene3D" id="2.120.10.80">
    <property type="entry name" value="Kelch-type beta propeller"/>
    <property type="match status" value="2"/>
</dbReference>
<dbReference type="Pfam" id="PF24681">
    <property type="entry name" value="Kelch_KLHDC2_KLHL20_DRC7"/>
    <property type="match status" value="1"/>
</dbReference>
<dbReference type="InterPro" id="IPR006652">
    <property type="entry name" value="Kelch_1"/>
</dbReference>
<evidence type="ECO:0000256" key="1">
    <source>
        <dbReference type="ARBA" id="ARBA00001954"/>
    </source>
</evidence>
<keyword evidence="2" id="KW-0880">Kelch repeat</keyword>
<keyword evidence="7" id="KW-1185">Reference proteome</keyword>
<evidence type="ECO:0000313" key="6">
    <source>
        <dbReference type="EMBL" id="GAX76867.1"/>
    </source>
</evidence>
<dbReference type="AlphaFoldDB" id="A0A250X1A6"/>
<dbReference type="Proteomes" id="UP000232323">
    <property type="component" value="Unassembled WGS sequence"/>
</dbReference>
<dbReference type="Pfam" id="PF01344">
    <property type="entry name" value="Kelch_1"/>
    <property type="match status" value="1"/>
</dbReference>